<dbReference type="Proteomes" id="UP000256977">
    <property type="component" value="Unassembled WGS sequence"/>
</dbReference>
<accession>A0A3D9HUB1</accession>
<feature type="domain" description="Endospore appendages core" evidence="1">
    <location>
        <begin position="10"/>
        <end position="129"/>
    </location>
</feature>
<dbReference type="InterPro" id="IPR025055">
    <property type="entry name" value="Ena_core"/>
</dbReference>
<name>A0A3D9HUB1_9BACL</name>
<dbReference type="EMBL" id="QRDZ01000052">
    <property type="protein sequence ID" value="RED53029.1"/>
    <property type="molecule type" value="Genomic_DNA"/>
</dbReference>
<evidence type="ECO:0000259" key="1">
    <source>
        <dbReference type="Pfam" id="PF13157"/>
    </source>
</evidence>
<keyword evidence="3" id="KW-1185">Reference proteome</keyword>
<dbReference type="RefSeq" id="WP_116065628.1">
    <property type="nucleotide sequence ID" value="NZ_QRDZ01000052.1"/>
</dbReference>
<gene>
    <name evidence="2" type="ORF">DFP98_15238</name>
</gene>
<dbReference type="OrthoDB" id="2608125at2"/>
<sequence>MASNCATSALSCCPDQEYVQDKVCIPWTGTVTADDDAPVPIVVYVNNMGLNLYATGYLQYASGPANVTLQPIDSGGNNIGAPIAVSPGTTTSFTFRRFAQLQVILPESDAGANDGTYSGELCVTVRYPLA</sequence>
<organism evidence="2 3">
    <name type="scientific">Cohnella phaseoli</name>
    <dbReference type="NCBI Taxonomy" id="456490"/>
    <lineage>
        <taxon>Bacteria</taxon>
        <taxon>Bacillati</taxon>
        <taxon>Bacillota</taxon>
        <taxon>Bacilli</taxon>
        <taxon>Bacillales</taxon>
        <taxon>Paenibacillaceae</taxon>
        <taxon>Cohnella</taxon>
    </lineage>
</organism>
<protein>
    <submittedName>
        <fullName evidence="2">Uncharacterized protein DUF3992</fullName>
    </submittedName>
</protein>
<reference evidence="2 3" key="1">
    <citation type="submission" date="2018-07" db="EMBL/GenBank/DDBJ databases">
        <title>Genomic Encyclopedia of Type Strains, Phase III (KMG-III): the genomes of soil and plant-associated and newly described type strains.</title>
        <authorList>
            <person name="Whitman W."/>
        </authorList>
    </citation>
    <scope>NUCLEOTIDE SEQUENCE [LARGE SCALE GENOMIC DNA]</scope>
    <source>
        <strain evidence="2 3">CECT 7287</strain>
    </source>
</reference>
<comment type="caution">
    <text evidence="2">The sequence shown here is derived from an EMBL/GenBank/DDBJ whole genome shotgun (WGS) entry which is preliminary data.</text>
</comment>
<evidence type="ECO:0000313" key="2">
    <source>
        <dbReference type="EMBL" id="RED53029.1"/>
    </source>
</evidence>
<evidence type="ECO:0000313" key="3">
    <source>
        <dbReference type="Proteomes" id="UP000256977"/>
    </source>
</evidence>
<dbReference type="AlphaFoldDB" id="A0A3D9HUB1"/>
<dbReference type="Pfam" id="PF13157">
    <property type="entry name" value="Enas"/>
    <property type="match status" value="1"/>
</dbReference>
<proteinExistence type="predicted"/>